<name>A0A9E2KKK2_9FIRM</name>
<feature type="coiled-coil region" evidence="3">
    <location>
        <begin position="14"/>
        <end position="41"/>
    </location>
</feature>
<accession>A0A9E2KKK2</accession>
<protein>
    <recommendedName>
        <fullName evidence="2">Nucleoid-associated protein H9864_04045</fullName>
    </recommendedName>
</protein>
<dbReference type="Proteomes" id="UP000824178">
    <property type="component" value="Unassembled WGS sequence"/>
</dbReference>
<dbReference type="PANTHER" id="PTHR33449">
    <property type="entry name" value="NUCLEOID-ASSOCIATED PROTEIN YBAB"/>
    <property type="match status" value="1"/>
</dbReference>
<evidence type="ECO:0000256" key="2">
    <source>
        <dbReference type="HAMAP-Rule" id="MF_00274"/>
    </source>
</evidence>
<dbReference type="GO" id="GO:0043590">
    <property type="term" value="C:bacterial nucleoid"/>
    <property type="evidence" value="ECO:0007669"/>
    <property type="project" value="UniProtKB-UniRule"/>
</dbReference>
<comment type="subcellular location">
    <subcellularLocation>
        <location evidence="2">Cytoplasm</location>
        <location evidence="2">Nucleoid</location>
    </subcellularLocation>
</comment>
<dbReference type="InterPro" id="IPR004401">
    <property type="entry name" value="YbaB/EbfC"/>
</dbReference>
<keyword evidence="3" id="KW-0175">Coiled coil</keyword>
<dbReference type="HAMAP" id="MF_00274">
    <property type="entry name" value="DNA_YbaB_EbfC"/>
    <property type="match status" value="1"/>
</dbReference>
<dbReference type="PIRSF" id="PIRSF004555">
    <property type="entry name" value="UCP004555"/>
    <property type="match status" value="1"/>
</dbReference>
<keyword evidence="1 2" id="KW-0238">DNA-binding</keyword>
<dbReference type="GO" id="GO:0005829">
    <property type="term" value="C:cytosol"/>
    <property type="evidence" value="ECO:0007669"/>
    <property type="project" value="TreeGrafter"/>
</dbReference>
<reference evidence="4" key="2">
    <citation type="submission" date="2021-04" db="EMBL/GenBank/DDBJ databases">
        <authorList>
            <person name="Gilroy R."/>
        </authorList>
    </citation>
    <scope>NUCLEOTIDE SEQUENCE</scope>
    <source>
        <strain evidence="4">742</strain>
    </source>
</reference>
<comment type="function">
    <text evidence="2">Binds to DNA and alters its conformation. May be involved in regulation of gene expression, nucleoid organization and DNA protection.</text>
</comment>
<evidence type="ECO:0000256" key="3">
    <source>
        <dbReference type="SAM" id="Coils"/>
    </source>
</evidence>
<dbReference type="Gene3D" id="3.30.1310.10">
    <property type="entry name" value="Nucleoid-associated protein YbaB-like domain"/>
    <property type="match status" value="1"/>
</dbReference>
<dbReference type="AlphaFoldDB" id="A0A9E2KKK2"/>
<evidence type="ECO:0000313" key="4">
    <source>
        <dbReference type="EMBL" id="MBU3819529.1"/>
    </source>
</evidence>
<keyword evidence="2" id="KW-0963">Cytoplasm</keyword>
<dbReference type="EMBL" id="JAHLFH010000083">
    <property type="protein sequence ID" value="MBU3819529.1"/>
    <property type="molecule type" value="Genomic_DNA"/>
</dbReference>
<gene>
    <name evidence="4" type="ORF">H9864_04045</name>
</gene>
<dbReference type="Pfam" id="PF02575">
    <property type="entry name" value="YbaB_DNA_bd"/>
    <property type="match status" value="1"/>
</dbReference>
<dbReference type="NCBIfam" id="TIGR00103">
    <property type="entry name" value="DNA_YbaB_EbfC"/>
    <property type="match status" value="1"/>
</dbReference>
<evidence type="ECO:0000256" key="1">
    <source>
        <dbReference type="ARBA" id="ARBA00023125"/>
    </source>
</evidence>
<dbReference type="InterPro" id="IPR036894">
    <property type="entry name" value="YbaB-like_sf"/>
</dbReference>
<dbReference type="GO" id="GO:0003677">
    <property type="term" value="F:DNA binding"/>
    <property type="evidence" value="ECO:0007669"/>
    <property type="project" value="UniProtKB-UniRule"/>
</dbReference>
<dbReference type="PANTHER" id="PTHR33449:SF1">
    <property type="entry name" value="NUCLEOID-ASSOCIATED PROTEIN YBAB"/>
    <property type="match status" value="1"/>
</dbReference>
<evidence type="ECO:0000313" key="5">
    <source>
        <dbReference type="Proteomes" id="UP000824178"/>
    </source>
</evidence>
<sequence>MKARMPGGYGRPDMNALLRQAQKMQDEMKAKQAELEAAEYTGSASGEMVTVRMNGKHEVLSVTIKPEAVDPDDIEMLEDLVAAAFNATVKQVDDAASAEMGKLTGGMNLPGMGL</sequence>
<comment type="similarity">
    <text evidence="2">Belongs to the YbaB/EbfC family.</text>
</comment>
<reference evidence="4" key="1">
    <citation type="journal article" date="2021" name="PeerJ">
        <title>Extensive microbial diversity within the chicken gut microbiome revealed by metagenomics and culture.</title>
        <authorList>
            <person name="Gilroy R."/>
            <person name="Ravi A."/>
            <person name="Getino M."/>
            <person name="Pursley I."/>
            <person name="Horton D.L."/>
            <person name="Alikhan N.F."/>
            <person name="Baker D."/>
            <person name="Gharbi K."/>
            <person name="Hall N."/>
            <person name="Watson M."/>
            <person name="Adriaenssens E.M."/>
            <person name="Foster-Nyarko E."/>
            <person name="Jarju S."/>
            <person name="Secka A."/>
            <person name="Antonio M."/>
            <person name="Oren A."/>
            <person name="Chaudhuri R.R."/>
            <person name="La Ragione R."/>
            <person name="Hildebrand F."/>
            <person name="Pallen M.J."/>
        </authorList>
    </citation>
    <scope>NUCLEOTIDE SEQUENCE</scope>
    <source>
        <strain evidence="4">742</strain>
    </source>
</reference>
<organism evidence="4 5">
    <name type="scientific">Candidatus Faecalibacterium intestinavium</name>
    <dbReference type="NCBI Taxonomy" id="2838580"/>
    <lineage>
        <taxon>Bacteria</taxon>
        <taxon>Bacillati</taxon>
        <taxon>Bacillota</taxon>
        <taxon>Clostridia</taxon>
        <taxon>Eubacteriales</taxon>
        <taxon>Oscillospiraceae</taxon>
        <taxon>Faecalibacterium</taxon>
    </lineage>
</organism>
<proteinExistence type="inferred from homology"/>
<comment type="subunit">
    <text evidence="2">Homodimer.</text>
</comment>
<dbReference type="SUPFAM" id="SSF82607">
    <property type="entry name" value="YbaB-like"/>
    <property type="match status" value="1"/>
</dbReference>
<comment type="caution">
    <text evidence="4">The sequence shown here is derived from an EMBL/GenBank/DDBJ whole genome shotgun (WGS) entry which is preliminary data.</text>
</comment>